<evidence type="ECO:0000313" key="3">
    <source>
        <dbReference type="Proteomes" id="UP000610746"/>
    </source>
</evidence>
<organism evidence="2 3">
    <name type="scientific">Frigoriflavimonas asaccharolytica</name>
    <dbReference type="NCBI Taxonomy" id="2735899"/>
    <lineage>
        <taxon>Bacteria</taxon>
        <taxon>Pseudomonadati</taxon>
        <taxon>Bacteroidota</taxon>
        <taxon>Flavobacteriia</taxon>
        <taxon>Flavobacteriales</taxon>
        <taxon>Weeksellaceae</taxon>
        <taxon>Frigoriflavimonas</taxon>
    </lineage>
</organism>
<accession>A0A8J8GAR0</accession>
<proteinExistence type="predicted"/>
<reference evidence="2" key="1">
    <citation type="submission" date="2020-05" db="EMBL/GenBank/DDBJ databases">
        <title>Genomic Encyclopedia of Type Strains, Phase IV (KMG-V): Genome sequencing to study the core and pangenomes of soil and plant-associated prokaryotes.</title>
        <authorList>
            <person name="Whitman W."/>
        </authorList>
    </citation>
    <scope>NUCLEOTIDE SEQUENCE</scope>
    <source>
        <strain evidence="2">16F</strain>
    </source>
</reference>
<evidence type="ECO:0000313" key="2">
    <source>
        <dbReference type="EMBL" id="NRS94056.1"/>
    </source>
</evidence>
<dbReference type="EMBL" id="JABSNO010000040">
    <property type="protein sequence ID" value="NRS94056.1"/>
    <property type="molecule type" value="Genomic_DNA"/>
</dbReference>
<comment type="caution">
    <text evidence="2">The sequence shown here is derived from an EMBL/GenBank/DDBJ whole genome shotgun (WGS) entry which is preliminary data.</text>
</comment>
<name>A0A8J8GAR0_9FLAO</name>
<sequence length="194" mass="21621">MDWLKNSKINQNSGGFVEPGISGGENDAFVSVANETTEEQDDVLDEKQKEINLEIETSRKEREEKDKTSEDQLIVIHGAKIKFNAHLGEFKVLNDVPTTQDKLTGTIVEKQIPNFTFYDGFQMLSLTQWMDFGTVKVQENEVLIKKSKLPGIGKMPGNIPPENGQIEFIDSGQINVPESIDTKGAPLPEEKVDA</sequence>
<dbReference type="AlphaFoldDB" id="A0A8J8GAR0"/>
<dbReference type="Proteomes" id="UP000610746">
    <property type="component" value="Unassembled WGS sequence"/>
</dbReference>
<dbReference type="RefSeq" id="WP_173780591.1">
    <property type="nucleotide sequence ID" value="NZ_JABSNO010000040.1"/>
</dbReference>
<keyword evidence="3" id="KW-1185">Reference proteome</keyword>
<feature type="region of interest" description="Disordered" evidence="1">
    <location>
        <begin position="1"/>
        <end position="23"/>
    </location>
</feature>
<gene>
    <name evidence="2" type="ORF">HNQ03_003156</name>
</gene>
<evidence type="ECO:0000256" key="1">
    <source>
        <dbReference type="SAM" id="MobiDB-lite"/>
    </source>
</evidence>
<protein>
    <submittedName>
        <fullName evidence="2">Uncharacterized protein</fullName>
    </submittedName>
</protein>